<sequence>MKWRCERCEKPHAENNPPCDNCGHGSFERAVVPMGPESTDAQRTPEWACTECGRRHQKHSPPCSRCGNATLRKDTQHADEFEDVGSTGWLDVLEAKYVVGYLVTGLFLVTVLLATAGVINLPGTADGNPRVEDVPGNGATVNGLDIDTVERLYLDQLNDRRAASGYDQLDRSHQLTELATFHNKHEVKQDYGDGSGTTERQREGIIGDACTGKYYRADFAFTTDELAAKHPEPYRNESVLATTLVSAFVENTEEFSNYSRGATGVDVHAVNGEIYIAQFLC</sequence>
<keyword evidence="2" id="KW-1185">Reference proteome</keyword>
<dbReference type="EMBL" id="JBHMAK010000002">
    <property type="protein sequence ID" value="MFB9811181.1"/>
    <property type="molecule type" value="Genomic_DNA"/>
</dbReference>
<dbReference type="Proteomes" id="UP001589559">
    <property type="component" value="Unassembled WGS sequence"/>
</dbReference>
<reference evidence="1" key="1">
    <citation type="submission" date="2024-09" db="EMBL/GenBank/DDBJ databases">
        <authorList>
            <person name="Sun Q."/>
            <person name="Mori K."/>
        </authorList>
    </citation>
    <scope>NUCLEOTIDE SEQUENCE</scope>
    <source>
        <strain evidence="1">JCM 19018</strain>
    </source>
</reference>
<organism evidence="1 2">
    <name type="scientific">Haloarcula sebkhae</name>
    <dbReference type="NCBI Taxonomy" id="932660"/>
    <lineage>
        <taxon>Archaea</taxon>
        <taxon>Methanobacteriati</taxon>
        <taxon>Methanobacteriota</taxon>
        <taxon>Stenosarchaea group</taxon>
        <taxon>Halobacteria</taxon>
        <taxon>Halobacteriales</taxon>
        <taxon>Haloarculaceae</taxon>
        <taxon>Haloarcula</taxon>
    </lineage>
</organism>
<protein>
    <submittedName>
        <fullName evidence="1">Uncharacterized protein</fullName>
    </submittedName>
</protein>
<proteinExistence type="predicted"/>
<evidence type="ECO:0000313" key="2">
    <source>
        <dbReference type="Proteomes" id="UP001589559"/>
    </source>
</evidence>
<comment type="caution">
    <text evidence="1">The sequence shown here is derived from an EMBL/GenBank/DDBJ whole genome shotgun (WGS) entry which is preliminary data.</text>
</comment>
<gene>
    <name evidence="1" type="ORF">ACFFN7_07335</name>
</gene>
<evidence type="ECO:0000313" key="1">
    <source>
        <dbReference type="EMBL" id="MFB9811181.1"/>
    </source>
</evidence>
<name>A0ACC6VJZ0_9EURY</name>
<accession>A0ACC6VJZ0</accession>